<dbReference type="AlphaFoldDB" id="A0A5Y3UUS0"/>
<name>A0A5Y3UUS0_SALER</name>
<protein>
    <submittedName>
        <fullName evidence="1">Uncharacterized protein</fullName>
    </submittedName>
</protein>
<accession>A0A5Y3UUS0</accession>
<evidence type="ECO:0000313" key="1">
    <source>
        <dbReference type="EMBL" id="ECJ2325291.1"/>
    </source>
</evidence>
<reference evidence="1" key="1">
    <citation type="submission" date="2019-07" db="EMBL/GenBank/DDBJ databases">
        <authorList>
            <person name="Ashton P.M."/>
            <person name="Dallman T."/>
            <person name="Nair S."/>
            <person name="De Pinna E."/>
            <person name="Peters T."/>
            <person name="Grant K."/>
        </authorList>
    </citation>
    <scope>NUCLEOTIDE SEQUENCE [LARGE SCALE GENOMIC DNA]</scope>
    <source>
        <strain evidence="1">598112</strain>
    </source>
</reference>
<comment type="caution">
    <text evidence="1">The sequence shown here is derived from an EMBL/GenBank/DDBJ whole genome shotgun (WGS) entry which is preliminary data.</text>
</comment>
<proteinExistence type="predicted"/>
<sequence>MISVKKIPTKIEYFIPYSNNTYYFIRHSITRSAWPFAIMPVPAGYISTCIKGGHCVTKGTAFYAGSGRSEPENFCRGEFSVETAPFVPVCAGC</sequence>
<organism evidence="1">
    <name type="scientific">Salmonella enterica subsp. salamae</name>
    <dbReference type="NCBI Taxonomy" id="59202"/>
    <lineage>
        <taxon>Bacteria</taxon>
        <taxon>Pseudomonadati</taxon>
        <taxon>Pseudomonadota</taxon>
        <taxon>Gammaproteobacteria</taxon>
        <taxon>Enterobacterales</taxon>
        <taxon>Enterobacteriaceae</taxon>
        <taxon>Salmonella</taxon>
    </lineage>
</organism>
<dbReference type="EMBL" id="AAIXRY010000005">
    <property type="protein sequence ID" value="ECJ2325291.1"/>
    <property type="molecule type" value="Genomic_DNA"/>
</dbReference>
<dbReference type="Proteomes" id="UP000839824">
    <property type="component" value="Unassembled WGS sequence"/>
</dbReference>
<gene>
    <name evidence="1" type="ORF">FNJ06_06655</name>
</gene>